<sequence length="166" mass="19123">MTIALIIAVIISAIWFWCFSARAGWYGVHIERKYKLKFDEDASSQLLRIIARYRAGEFLVEKSMYGENLLFTKPVKSSNTITEYSESKYFINIEKPFSRSFGWVSDESHLSAWISERSDEYKGAINNDAFDALIEVLVEISPETIGVDISGNRRFRKSKNEEVQLS</sequence>
<organism evidence="1 2">
    <name type="scientific">Serratia phage BF</name>
    <dbReference type="NCBI Taxonomy" id="1962671"/>
    <lineage>
        <taxon>Viruses</taxon>
        <taxon>Duplodnaviria</taxon>
        <taxon>Heunggongvirae</taxon>
        <taxon>Uroviricota</taxon>
        <taxon>Caudoviricetes</taxon>
        <taxon>Eneladusvirus</taxon>
        <taxon>Eneladusvirus BF</taxon>
    </lineage>
</organism>
<dbReference type="OrthoDB" id="27139at10239"/>
<dbReference type="EMBL" id="KY630187">
    <property type="protein sequence ID" value="AQW88697.1"/>
    <property type="molecule type" value="Genomic_DNA"/>
</dbReference>
<evidence type="ECO:0000313" key="2">
    <source>
        <dbReference type="Proteomes" id="UP000221837"/>
    </source>
</evidence>
<gene>
    <name evidence="1" type="ORF">BF_0172</name>
</gene>
<protein>
    <submittedName>
        <fullName evidence="1">Uncharacterized protein</fullName>
    </submittedName>
</protein>
<dbReference type="Proteomes" id="UP000221837">
    <property type="component" value="Genome"/>
</dbReference>
<evidence type="ECO:0000313" key="1">
    <source>
        <dbReference type="EMBL" id="AQW88697.1"/>
    </source>
</evidence>
<keyword evidence="2" id="KW-1185">Reference proteome</keyword>
<name>A0A1S6UAI9_9CAUD</name>
<reference evidence="1" key="1">
    <citation type="submission" date="2017-02" db="EMBL/GenBank/DDBJ databases">
        <title>Genome sequence of Serratia marcescens phage BF.</title>
        <authorList>
            <person name="Casey E."/>
            <person name="Fitzgerald B."/>
            <person name="Mahony J."/>
            <person name="Lugli G."/>
            <person name="Ventura M."/>
            <person name="van Sinderen D."/>
        </authorList>
    </citation>
    <scope>NUCLEOTIDE SEQUENCE [LARGE SCALE GENOMIC DNA]</scope>
</reference>
<accession>A0A1S6UAI9</accession>
<proteinExistence type="predicted"/>